<sequence>MEDPVKGVESQNMAAESRTERVAAIAALDEPNRRRLYDYVAGQDGPVGRDEAAEATGLARATAAFHLDRMVTDGLLDVVYERRSGRTGPGAGRPAKLYRRSPEEIAVSLPDRRYQLVGNLLADAIAEAETGGGSPRAALDRHAHRAGVAYGLAARSSGTGPVPIAEALAGLGFEPRAENDSIVLANCPFHALAQRHTAMVCGMNLRLLDGVLEGLSATGLAARLDPGPGRCCVRIGPGAPG</sequence>
<dbReference type="Gene3D" id="1.10.10.10">
    <property type="entry name" value="Winged helix-like DNA-binding domain superfamily/Winged helix DNA-binding domain"/>
    <property type="match status" value="1"/>
</dbReference>
<dbReference type="InterPro" id="IPR011991">
    <property type="entry name" value="ArsR-like_HTH"/>
</dbReference>
<reference evidence="1 2" key="1">
    <citation type="submission" date="2020-08" db="EMBL/GenBank/DDBJ databases">
        <title>Genomic Encyclopedia of Type Strains, Phase IV (KMG-IV): sequencing the most valuable type-strain genomes for metagenomic binning, comparative biology and taxonomic classification.</title>
        <authorList>
            <person name="Goeker M."/>
        </authorList>
    </citation>
    <scope>NUCLEOTIDE SEQUENCE [LARGE SCALE GENOMIC DNA]</scope>
    <source>
        <strain evidence="1 2">YIM 65646</strain>
    </source>
</reference>
<organism evidence="1 2">
    <name type="scientific">Phytomonospora endophytica</name>
    <dbReference type="NCBI Taxonomy" id="714109"/>
    <lineage>
        <taxon>Bacteria</taxon>
        <taxon>Bacillati</taxon>
        <taxon>Actinomycetota</taxon>
        <taxon>Actinomycetes</taxon>
        <taxon>Micromonosporales</taxon>
        <taxon>Micromonosporaceae</taxon>
        <taxon>Phytomonospora</taxon>
    </lineage>
</organism>
<dbReference type="InterPro" id="IPR036390">
    <property type="entry name" value="WH_DNA-bd_sf"/>
</dbReference>
<name>A0A841FFG8_9ACTN</name>
<dbReference type="Proteomes" id="UP000548476">
    <property type="component" value="Unassembled WGS sequence"/>
</dbReference>
<evidence type="ECO:0000313" key="2">
    <source>
        <dbReference type="Proteomes" id="UP000548476"/>
    </source>
</evidence>
<gene>
    <name evidence="1" type="ORF">HNR73_002185</name>
</gene>
<keyword evidence="2" id="KW-1185">Reference proteome</keyword>
<dbReference type="CDD" id="cd00090">
    <property type="entry name" value="HTH_ARSR"/>
    <property type="match status" value="1"/>
</dbReference>
<evidence type="ECO:0000313" key="1">
    <source>
        <dbReference type="EMBL" id="MBB6034335.1"/>
    </source>
</evidence>
<proteinExistence type="predicted"/>
<accession>A0A841FFG8</accession>
<protein>
    <submittedName>
        <fullName evidence="1">Putative ArsR family transcriptional regulator</fullName>
    </submittedName>
</protein>
<dbReference type="EMBL" id="JACHGT010000004">
    <property type="protein sequence ID" value="MBB6034335.1"/>
    <property type="molecule type" value="Genomic_DNA"/>
</dbReference>
<dbReference type="RefSeq" id="WP_239122122.1">
    <property type="nucleotide sequence ID" value="NZ_BONT01000045.1"/>
</dbReference>
<comment type="caution">
    <text evidence="1">The sequence shown here is derived from an EMBL/GenBank/DDBJ whole genome shotgun (WGS) entry which is preliminary data.</text>
</comment>
<dbReference type="AlphaFoldDB" id="A0A841FFG8"/>
<dbReference type="InterPro" id="IPR036388">
    <property type="entry name" value="WH-like_DNA-bd_sf"/>
</dbReference>
<dbReference type="SUPFAM" id="SSF46785">
    <property type="entry name" value="Winged helix' DNA-binding domain"/>
    <property type="match status" value="1"/>
</dbReference>